<dbReference type="CDD" id="cd04301">
    <property type="entry name" value="NAT_SF"/>
    <property type="match status" value="1"/>
</dbReference>
<reference evidence="2 3" key="1">
    <citation type="submission" date="2018-08" db="EMBL/GenBank/DDBJ databases">
        <title>A genome reference for cultivated species of the human gut microbiota.</title>
        <authorList>
            <person name="Zou Y."/>
            <person name="Xue W."/>
            <person name="Luo G."/>
        </authorList>
    </citation>
    <scope>NUCLEOTIDE SEQUENCE [LARGE SCALE GENOMIC DNA]</scope>
    <source>
        <strain evidence="2 3">AM40-30BH</strain>
    </source>
</reference>
<dbReference type="InterPro" id="IPR016181">
    <property type="entry name" value="Acyl_CoA_acyltransferase"/>
</dbReference>
<dbReference type="GeneID" id="69503704"/>
<feature type="domain" description="N-acetyltransferase" evidence="1">
    <location>
        <begin position="7"/>
        <end position="144"/>
    </location>
</feature>
<dbReference type="GO" id="GO:0016747">
    <property type="term" value="F:acyltransferase activity, transferring groups other than amino-acyl groups"/>
    <property type="evidence" value="ECO:0007669"/>
    <property type="project" value="InterPro"/>
</dbReference>
<proteinExistence type="predicted"/>
<dbReference type="PROSITE" id="PS51186">
    <property type="entry name" value="GNAT"/>
    <property type="match status" value="1"/>
</dbReference>
<sequence>MKYPQDIVIEEITENKEAFIELLLIADPSVDMITKYLSKGHLFTMQVKKEVVCAVVVVSDGVTAEIKNLVTHPDHLRKGYASHMISFIINYFQGTPEIIVGTGSTGIPEREFYQLAFYRKCGFVNSHIIRNFFVDNYPEPIFEDNGEQCIDMVYLKYLPDKKD</sequence>
<dbReference type="RefSeq" id="WP_044158565.1">
    <property type="nucleotide sequence ID" value="NZ_CABJFV010000015.1"/>
</dbReference>
<comment type="caution">
    <text evidence="2">The sequence shown here is derived from an EMBL/GenBank/DDBJ whole genome shotgun (WGS) entry which is preliminary data.</text>
</comment>
<dbReference type="Proteomes" id="UP000284379">
    <property type="component" value="Unassembled WGS sequence"/>
</dbReference>
<evidence type="ECO:0000313" key="3">
    <source>
        <dbReference type="Proteomes" id="UP000284379"/>
    </source>
</evidence>
<evidence type="ECO:0000313" key="2">
    <source>
        <dbReference type="EMBL" id="RHB33474.1"/>
    </source>
</evidence>
<dbReference type="InterPro" id="IPR000182">
    <property type="entry name" value="GNAT_dom"/>
</dbReference>
<dbReference type="Pfam" id="PF13508">
    <property type="entry name" value="Acetyltransf_7"/>
    <property type="match status" value="1"/>
</dbReference>
<protein>
    <submittedName>
        <fullName evidence="2">GNAT family N-acetyltransferase</fullName>
    </submittedName>
</protein>
<dbReference type="Gene3D" id="3.40.630.30">
    <property type="match status" value="1"/>
</dbReference>
<accession>A0A413VIT6</accession>
<keyword evidence="2" id="KW-0808">Transferase</keyword>
<dbReference type="SUPFAM" id="SSF55729">
    <property type="entry name" value="Acyl-CoA N-acyltransferases (Nat)"/>
    <property type="match status" value="1"/>
</dbReference>
<dbReference type="EMBL" id="QSGO01000015">
    <property type="protein sequence ID" value="RHB33474.1"/>
    <property type="molecule type" value="Genomic_DNA"/>
</dbReference>
<organism evidence="2 3">
    <name type="scientific">Bacteroides nordii</name>
    <dbReference type="NCBI Taxonomy" id="291645"/>
    <lineage>
        <taxon>Bacteria</taxon>
        <taxon>Pseudomonadati</taxon>
        <taxon>Bacteroidota</taxon>
        <taxon>Bacteroidia</taxon>
        <taxon>Bacteroidales</taxon>
        <taxon>Bacteroidaceae</taxon>
        <taxon>Bacteroides</taxon>
    </lineage>
</organism>
<dbReference type="AlphaFoldDB" id="A0A413VIT6"/>
<name>A0A413VIT6_9BACE</name>
<evidence type="ECO:0000259" key="1">
    <source>
        <dbReference type="PROSITE" id="PS51186"/>
    </source>
</evidence>
<gene>
    <name evidence="2" type="ORF">DW888_15710</name>
</gene>